<protein>
    <submittedName>
        <fullName evidence="2">Uncharacterized protein</fullName>
    </submittedName>
</protein>
<keyword evidence="3" id="KW-1185">Reference proteome</keyword>
<evidence type="ECO:0000313" key="2">
    <source>
        <dbReference type="EMBL" id="TWT77832.1"/>
    </source>
</evidence>
<accession>A0A5C5YS87</accession>
<evidence type="ECO:0000256" key="1">
    <source>
        <dbReference type="SAM" id="MobiDB-lite"/>
    </source>
</evidence>
<name>A0A5C5YS87_9BACT</name>
<feature type="region of interest" description="Disordered" evidence="1">
    <location>
        <begin position="1"/>
        <end position="25"/>
    </location>
</feature>
<evidence type="ECO:0000313" key="3">
    <source>
        <dbReference type="Proteomes" id="UP000318478"/>
    </source>
</evidence>
<organism evidence="2 3">
    <name type="scientific">Posidoniimonas polymericola</name>
    <dbReference type="NCBI Taxonomy" id="2528002"/>
    <lineage>
        <taxon>Bacteria</taxon>
        <taxon>Pseudomonadati</taxon>
        <taxon>Planctomycetota</taxon>
        <taxon>Planctomycetia</taxon>
        <taxon>Pirellulales</taxon>
        <taxon>Lacipirellulaceae</taxon>
        <taxon>Posidoniimonas</taxon>
    </lineage>
</organism>
<comment type="caution">
    <text evidence="2">The sequence shown here is derived from an EMBL/GenBank/DDBJ whole genome shotgun (WGS) entry which is preliminary data.</text>
</comment>
<reference evidence="2 3" key="1">
    <citation type="submission" date="2019-02" db="EMBL/GenBank/DDBJ databases">
        <title>Deep-cultivation of Planctomycetes and their phenomic and genomic characterization uncovers novel biology.</title>
        <authorList>
            <person name="Wiegand S."/>
            <person name="Jogler M."/>
            <person name="Boedeker C."/>
            <person name="Pinto D."/>
            <person name="Vollmers J."/>
            <person name="Rivas-Marin E."/>
            <person name="Kohn T."/>
            <person name="Peeters S.H."/>
            <person name="Heuer A."/>
            <person name="Rast P."/>
            <person name="Oberbeckmann S."/>
            <person name="Bunk B."/>
            <person name="Jeske O."/>
            <person name="Meyerdierks A."/>
            <person name="Storesund J.E."/>
            <person name="Kallscheuer N."/>
            <person name="Luecker S."/>
            <person name="Lage O.M."/>
            <person name="Pohl T."/>
            <person name="Merkel B.J."/>
            <person name="Hornburger P."/>
            <person name="Mueller R.-W."/>
            <person name="Bruemmer F."/>
            <person name="Labrenz M."/>
            <person name="Spormann A.M."/>
            <person name="Op Den Camp H."/>
            <person name="Overmann J."/>
            <person name="Amann R."/>
            <person name="Jetten M.S.M."/>
            <person name="Mascher T."/>
            <person name="Medema M.H."/>
            <person name="Devos D.P."/>
            <person name="Kaster A.-K."/>
            <person name="Ovreas L."/>
            <person name="Rohde M."/>
            <person name="Galperin M.Y."/>
            <person name="Jogler C."/>
        </authorList>
    </citation>
    <scope>NUCLEOTIDE SEQUENCE [LARGE SCALE GENOMIC DNA]</scope>
    <source>
        <strain evidence="2 3">Pla123a</strain>
    </source>
</reference>
<dbReference type="EMBL" id="SJPO01000003">
    <property type="protein sequence ID" value="TWT77832.1"/>
    <property type="molecule type" value="Genomic_DNA"/>
</dbReference>
<sequence>MKSYGQSPIMHRGVVARKSPPVGAKWPSETWRSLPECGKRLCVSLRAWPSSVRNLLAFSVAAVVPGAVGDAAFENAYPLRVPTQRQ</sequence>
<proteinExistence type="predicted"/>
<dbReference type="Proteomes" id="UP000318478">
    <property type="component" value="Unassembled WGS sequence"/>
</dbReference>
<gene>
    <name evidence="2" type="ORF">Pla123a_16280</name>
</gene>
<dbReference type="AlphaFoldDB" id="A0A5C5YS87"/>